<gene>
    <name evidence="1" type="ordered locus">Pro_1463</name>
</gene>
<dbReference type="InterPro" id="IPR010342">
    <property type="entry name" value="DUF938"/>
</dbReference>
<reference evidence="1 2" key="1">
    <citation type="journal article" date="2003" name="Proc. Natl. Acad. Sci. U.S.A.">
        <title>Genome sequence of the cyanobacterium Prochlorococcus marinus SS120, a nearly minimal oxyphototrophic genome.</title>
        <authorList>
            <person name="Dufresne A."/>
            <person name="Salanoubat M."/>
            <person name="Partensky F."/>
            <person name="Artiguenave F."/>
            <person name="Axmann I.M."/>
            <person name="Barbe V."/>
            <person name="Duprat S."/>
            <person name="Galperin M.Y."/>
            <person name="Koonin E.V."/>
            <person name="Le Gall F."/>
            <person name="Makarova K.S."/>
            <person name="Ostrowski M."/>
            <person name="Oztas S."/>
            <person name="Robert C."/>
            <person name="Rogozin I.B."/>
            <person name="Scanlan D.J."/>
            <person name="Tandeau de Marsac N."/>
            <person name="Weissenbach J."/>
            <person name="Wincker P."/>
            <person name="Wolf Y.I."/>
            <person name="Hess W.R."/>
        </authorList>
    </citation>
    <scope>NUCLEOTIDE SEQUENCE [LARGE SCALE GENOMIC DNA]</scope>
    <source>
        <strain evidence="2">SARG / CCMP1375 / SS120</strain>
    </source>
</reference>
<keyword evidence="1" id="KW-0808">Transferase</keyword>
<organism evidence="1 2">
    <name type="scientific">Prochlorococcus marinus (strain SARG / CCMP1375 / SS120)</name>
    <dbReference type="NCBI Taxonomy" id="167539"/>
    <lineage>
        <taxon>Bacteria</taxon>
        <taxon>Bacillati</taxon>
        <taxon>Cyanobacteriota</taxon>
        <taxon>Cyanophyceae</taxon>
        <taxon>Synechococcales</taxon>
        <taxon>Prochlorococcaceae</taxon>
        <taxon>Prochlorococcus</taxon>
    </lineage>
</organism>
<dbReference type="PANTHER" id="PTHR20974">
    <property type="entry name" value="UPF0585 PROTEIN CG18661"/>
    <property type="match status" value="1"/>
</dbReference>
<dbReference type="OrthoDB" id="450870at2"/>
<accession>Q7VAJ9</accession>
<dbReference type="STRING" id="167539.Pro_1463"/>
<keyword evidence="2" id="KW-1185">Reference proteome</keyword>
<dbReference type="RefSeq" id="WP_011125614.1">
    <property type="nucleotide sequence ID" value="NC_005042.1"/>
</dbReference>
<protein>
    <submittedName>
        <fullName evidence="1">SAM-dependent methyltransferase</fullName>
    </submittedName>
</protein>
<dbReference type="Proteomes" id="UP000001420">
    <property type="component" value="Chromosome"/>
</dbReference>
<name>Q7VAJ9_PROMA</name>
<evidence type="ECO:0000313" key="2">
    <source>
        <dbReference type="Proteomes" id="UP000001420"/>
    </source>
</evidence>
<evidence type="ECO:0000313" key="1">
    <source>
        <dbReference type="EMBL" id="AAQ00507.1"/>
    </source>
</evidence>
<dbReference type="eggNOG" id="COG2813">
    <property type="taxonomic scope" value="Bacteria"/>
</dbReference>
<sequence>MDERLFFPATSRNRDCIAEALSKFLPDKGSVLEIASGSGEHGVAFQKLFPFIKWQTSDPNHSYRKSIRAWIIHQGLEAKMPQPIDLDVESKPWPLAQEFRRTLKTIVCINMLHISSWGCTQSLFEESANHLKKNNLLILYGPFQIDGKHTSKSNELFDHSLKTQNPNWGVRDLAEVNAVATSNGLKNHAVIEMQAHNLLVAFKKS</sequence>
<dbReference type="EnsemblBacteria" id="AAQ00507">
    <property type="protein sequence ID" value="AAQ00507"/>
    <property type="gene ID" value="Pro_1463"/>
</dbReference>
<dbReference type="SUPFAM" id="SSF53335">
    <property type="entry name" value="S-adenosyl-L-methionine-dependent methyltransferases"/>
    <property type="match status" value="1"/>
</dbReference>
<dbReference type="Pfam" id="PF06080">
    <property type="entry name" value="DUF938"/>
    <property type="match status" value="1"/>
</dbReference>
<dbReference type="AlphaFoldDB" id="Q7VAJ9"/>
<proteinExistence type="predicted"/>
<dbReference type="InterPro" id="IPR029063">
    <property type="entry name" value="SAM-dependent_MTases_sf"/>
</dbReference>
<dbReference type="PATRIC" id="fig|167539.5.peg.1539"/>
<dbReference type="EMBL" id="AE017126">
    <property type="protein sequence ID" value="AAQ00507.1"/>
    <property type="molecule type" value="Genomic_DNA"/>
</dbReference>
<dbReference type="GO" id="GO:0032259">
    <property type="term" value="P:methylation"/>
    <property type="evidence" value="ECO:0007669"/>
    <property type="project" value="UniProtKB-KW"/>
</dbReference>
<dbReference type="PANTHER" id="PTHR20974:SF0">
    <property type="entry name" value="UPF0585 PROTEIN CG18661"/>
    <property type="match status" value="1"/>
</dbReference>
<dbReference type="KEGG" id="pma:Pro_1463"/>
<dbReference type="HOGENOM" id="CLU_067698_2_0_3"/>
<dbReference type="Gene3D" id="3.40.50.150">
    <property type="entry name" value="Vaccinia Virus protein VP39"/>
    <property type="match status" value="1"/>
</dbReference>
<dbReference type="GO" id="GO:0008168">
    <property type="term" value="F:methyltransferase activity"/>
    <property type="evidence" value="ECO:0007669"/>
    <property type="project" value="UniProtKB-KW"/>
</dbReference>
<keyword evidence="1" id="KW-0489">Methyltransferase</keyword>